<dbReference type="InterPro" id="IPR017438">
    <property type="entry name" value="ATP-NAD_kinase_N"/>
</dbReference>
<keyword evidence="2" id="KW-0418">Kinase</keyword>
<feature type="domain" description="DAGKc" evidence="1">
    <location>
        <begin position="33"/>
        <end position="90"/>
    </location>
</feature>
<dbReference type="Pfam" id="PF00781">
    <property type="entry name" value="DAGK_cat"/>
    <property type="match status" value="1"/>
</dbReference>
<dbReference type="Gene3D" id="2.60.200.40">
    <property type="match status" value="1"/>
</dbReference>
<evidence type="ECO:0000313" key="3">
    <source>
        <dbReference type="Proteomes" id="UP000886857"/>
    </source>
</evidence>
<reference evidence="2" key="2">
    <citation type="journal article" date="2021" name="PeerJ">
        <title>Extensive microbial diversity within the chicken gut microbiome revealed by metagenomics and culture.</title>
        <authorList>
            <person name="Gilroy R."/>
            <person name="Ravi A."/>
            <person name="Getino M."/>
            <person name="Pursley I."/>
            <person name="Horton D.L."/>
            <person name="Alikhan N.F."/>
            <person name="Baker D."/>
            <person name="Gharbi K."/>
            <person name="Hall N."/>
            <person name="Watson M."/>
            <person name="Adriaenssens E.M."/>
            <person name="Foster-Nyarko E."/>
            <person name="Jarju S."/>
            <person name="Secka A."/>
            <person name="Antonio M."/>
            <person name="Oren A."/>
            <person name="Chaudhuri R.R."/>
            <person name="La Ragione R."/>
            <person name="Hildebrand F."/>
            <person name="Pallen M.J."/>
        </authorList>
    </citation>
    <scope>NUCLEOTIDE SEQUENCE</scope>
    <source>
        <strain evidence="2">10406</strain>
    </source>
</reference>
<dbReference type="InterPro" id="IPR001206">
    <property type="entry name" value="Diacylglycerol_kinase_cat_dom"/>
</dbReference>
<gene>
    <name evidence="2" type="ORF">IAC73_05215</name>
</gene>
<sequence>MKRCLIVINDLSGGSCRVDESSLRARFSGAYETETVRIKDEGDDWSAEGFDLVVAAGGDGTFSRALNICAAAGAPLIYYGAGTFNECAKSKRGKGAEFVPVRKLASLSGRLFGYVAAAGTFTPLGYTASPAKKKKLGVLAYVLNILREYRVYDIPAKITADGRDFSGRFTLIMAIDSARCFGFRFNRLYKEDGSNIHLLLIRSPGKDSLLTRAKIFFPFFRAFFVGFGKEVVGKNLVFVSAERLTVTPEQPAVFNVDGDALPVDGDLDISVISPKTPVYIGDMSLLK</sequence>
<proteinExistence type="predicted"/>
<dbReference type="AlphaFoldDB" id="A0A9D1NAZ6"/>
<dbReference type="InterPro" id="IPR016064">
    <property type="entry name" value="NAD/diacylglycerol_kinase_sf"/>
</dbReference>
<dbReference type="GO" id="GO:0016301">
    <property type="term" value="F:kinase activity"/>
    <property type="evidence" value="ECO:0007669"/>
    <property type="project" value="UniProtKB-KW"/>
</dbReference>
<keyword evidence="2" id="KW-0808">Transferase</keyword>
<dbReference type="Gene3D" id="3.40.50.10330">
    <property type="entry name" value="Probable inorganic polyphosphate/atp-NAD kinase, domain 1"/>
    <property type="match status" value="1"/>
</dbReference>
<dbReference type="EMBL" id="DVOE01000078">
    <property type="protein sequence ID" value="HIU99222.1"/>
    <property type="molecule type" value="Genomic_DNA"/>
</dbReference>
<protein>
    <submittedName>
        <fullName evidence="2">NAD(+)/NADH kinase</fullName>
    </submittedName>
</protein>
<name>A0A9D1NAZ6_9FIRM</name>
<evidence type="ECO:0000313" key="2">
    <source>
        <dbReference type="EMBL" id="HIU99222.1"/>
    </source>
</evidence>
<evidence type="ECO:0000259" key="1">
    <source>
        <dbReference type="Pfam" id="PF00781"/>
    </source>
</evidence>
<organism evidence="2 3">
    <name type="scientific">Candidatus Limadaptatus stercoripullorum</name>
    <dbReference type="NCBI Taxonomy" id="2840846"/>
    <lineage>
        <taxon>Bacteria</taxon>
        <taxon>Bacillati</taxon>
        <taxon>Bacillota</taxon>
        <taxon>Clostridia</taxon>
        <taxon>Eubacteriales</taxon>
        <taxon>Candidatus Limadaptatus</taxon>
    </lineage>
</organism>
<reference evidence="2" key="1">
    <citation type="submission" date="2020-10" db="EMBL/GenBank/DDBJ databases">
        <authorList>
            <person name="Gilroy R."/>
        </authorList>
    </citation>
    <scope>NUCLEOTIDE SEQUENCE</scope>
    <source>
        <strain evidence="2">10406</strain>
    </source>
</reference>
<dbReference type="Proteomes" id="UP000886857">
    <property type="component" value="Unassembled WGS sequence"/>
</dbReference>
<comment type="caution">
    <text evidence="2">The sequence shown here is derived from an EMBL/GenBank/DDBJ whole genome shotgun (WGS) entry which is preliminary data.</text>
</comment>
<dbReference type="SUPFAM" id="SSF111331">
    <property type="entry name" value="NAD kinase/diacylglycerol kinase-like"/>
    <property type="match status" value="1"/>
</dbReference>
<accession>A0A9D1NAZ6</accession>